<sequence>MRRSDFEKIIKIRSIWKIDKRKGNYMLADGSKLSRYVRGLIISQMRLDNLGIRSNGDLCHASGGDWNIEQSQFDDILLYPPFENNEICTYEEMETRITRLVHDLLY</sequence>
<protein>
    <submittedName>
        <fullName evidence="1">Uncharacterized protein</fullName>
    </submittedName>
</protein>
<dbReference type="RefSeq" id="WP_092355079.1">
    <property type="nucleotide sequence ID" value="NZ_FOIN01000028.1"/>
</dbReference>
<dbReference type="GeneID" id="78288943"/>
<dbReference type="Proteomes" id="UP000198558">
    <property type="component" value="Unassembled WGS sequence"/>
</dbReference>
<proteinExistence type="predicted"/>
<keyword evidence="2" id="KW-1185">Reference proteome</keyword>
<evidence type="ECO:0000313" key="1">
    <source>
        <dbReference type="EMBL" id="SET68264.1"/>
    </source>
</evidence>
<dbReference type="EMBL" id="FOIN01000028">
    <property type="protein sequence ID" value="SET68264.1"/>
    <property type="molecule type" value="Genomic_DNA"/>
</dbReference>
<organism evidence="1 2">
    <name type="scientific">Thomasclavelia cocleata</name>
    <dbReference type="NCBI Taxonomy" id="69824"/>
    <lineage>
        <taxon>Bacteria</taxon>
        <taxon>Bacillati</taxon>
        <taxon>Bacillota</taxon>
        <taxon>Erysipelotrichia</taxon>
        <taxon>Erysipelotrichales</taxon>
        <taxon>Coprobacillaceae</taxon>
        <taxon>Thomasclavelia</taxon>
    </lineage>
</organism>
<accession>A0A1I0GBW0</accession>
<gene>
    <name evidence="1" type="ORF">SAMN04489758_1285</name>
</gene>
<reference evidence="2" key="1">
    <citation type="submission" date="2016-10" db="EMBL/GenBank/DDBJ databases">
        <authorList>
            <person name="Varghese N."/>
            <person name="Submissions S."/>
        </authorList>
    </citation>
    <scope>NUCLEOTIDE SEQUENCE [LARGE SCALE GENOMIC DNA]</scope>
    <source>
        <strain evidence="2">DSM 1551</strain>
    </source>
</reference>
<evidence type="ECO:0000313" key="2">
    <source>
        <dbReference type="Proteomes" id="UP000198558"/>
    </source>
</evidence>
<dbReference type="AlphaFoldDB" id="A0A1I0GBW0"/>
<name>A0A1I0GBW0_9FIRM</name>